<reference evidence="2" key="1">
    <citation type="submission" date="2010-08" db="EMBL/GenBank/DDBJ databases">
        <authorList>
            <consortium name="Caenorhabditis japonica Sequencing Consortium"/>
            <person name="Wilson R.K."/>
        </authorList>
    </citation>
    <scope>NUCLEOTIDE SEQUENCE [LARGE SCALE GENOMIC DNA]</scope>
    <source>
        <strain evidence="2">DF5081</strain>
    </source>
</reference>
<protein>
    <recommendedName>
        <fullName evidence="3">GYF domain-containing protein</fullName>
    </recommendedName>
</protein>
<dbReference type="Proteomes" id="UP000005237">
    <property type="component" value="Unassembled WGS sequence"/>
</dbReference>
<name>A0A8R1ED81_CAEJA</name>
<evidence type="ECO:0000313" key="1">
    <source>
        <dbReference type="EnsemblMetazoa" id="CJA33001.1"/>
    </source>
</evidence>
<dbReference type="InterPro" id="IPR035445">
    <property type="entry name" value="GYF-like_dom_sf"/>
</dbReference>
<organism evidence="1 2">
    <name type="scientific">Caenorhabditis japonica</name>
    <dbReference type="NCBI Taxonomy" id="281687"/>
    <lineage>
        <taxon>Eukaryota</taxon>
        <taxon>Metazoa</taxon>
        <taxon>Ecdysozoa</taxon>
        <taxon>Nematoda</taxon>
        <taxon>Chromadorea</taxon>
        <taxon>Rhabditida</taxon>
        <taxon>Rhabditina</taxon>
        <taxon>Rhabditomorpha</taxon>
        <taxon>Rhabditoidea</taxon>
        <taxon>Rhabditidae</taxon>
        <taxon>Peloderinae</taxon>
        <taxon>Caenorhabditis</taxon>
    </lineage>
</organism>
<dbReference type="AlphaFoldDB" id="A0A8R1ED81"/>
<dbReference type="SUPFAM" id="SSF55277">
    <property type="entry name" value="GYF domain"/>
    <property type="match status" value="1"/>
</dbReference>
<dbReference type="Gene3D" id="3.30.1490.40">
    <property type="match status" value="1"/>
</dbReference>
<proteinExistence type="predicted"/>
<accession>A0A8R1ED81</accession>
<keyword evidence="2" id="KW-1185">Reference proteome</keyword>
<evidence type="ECO:0008006" key="3">
    <source>
        <dbReference type="Google" id="ProtNLM"/>
    </source>
</evidence>
<reference evidence="1" key="2">
    <citation type="submission" date="2022-06" db="UniProtKB">
        <authorList>
            <consortium name="EnsemblMetazoa"/>
        </authorList>
    </citation>
    <scope>IDENTIFICATION</scope>
    <source>
        <strain evidence="1">DF5081</strain>
    </source>
</reference>
<evidence type="ECO:0000313" key="2">
    <source>
        <dbReference type="Proteomes" id="UP000005237"/>
    </source>
</evidence>
<dbReference type="EnsemblMetazoa" id="CJA33001.1">
    <property type="protein sequence ID" value="CJA33001.1"/>
    <property type="gene ID" value="WBGene00208848"/>
</dbReference>
<sequence>MYYYLDNDRNFQGPYSESALAKWYKSDELPRGMTIYDHKQQGFLIEEIVGKTQKPPTKVIFDDTMILDKTIDQTNLDVTINMNNTFRPCDSTMFQPDFTQIDDDVDEVECGRRAENDRGFGM</sequence>